<dbReference type="AlphaFoldDB" id="A0A822ZKC1"/>
<keyword evidence="2" id="KW-1185">Reference proteome</keyword>
<proteinExistence type="predicted"/>
<evidence type="ECO:0000313" key="1">
    <source>
        <dbReference type="EMBL" id="DAD45602.1"/>
    </source>
</evidence>
<comment type="caution">
    <text evidence="1">The sequence shown here is derived from an EMBL/GenBank/DDBJ whole genome shotgun (WGS) entry which is preliminary data.</text>
</comment>
<dbReference type="EMBL" id="DUZY01000007">
    <property type="protein sequence ID" value="DAD45602.1"/>
    <property type="molecule type" value="Genomic_DNA"/>
</dbReference>
<reference evidence="1 2" key="1">
    <citation type="journal article" date="2020" name="Mol. Biol. Evol.">
        <title>Distinct Expression and Methylation Patterns for Genes with Different Fates following a Single Whole-Genome Duplication in Flowering Plants.</title>
        <authorList>
            <person name="Shi T."/>
            <person name="Rahmani R.S."/>
            <person name="Gugger P.F."/>
            <person name="Wang M."/>
            <person name="Li H."/>
            <person name="Zhang Y."/>
            <person name="Li Z."/>
            <person name="Wang Q."/>
            <person name="Van de Peer Y."/>
            <person name="Marchal K."/>
            <person name="Chen J."/>
        </authorList>
    </citation>
    <scope>NUCLEOTIDE SEQUENCE [LARGE SCALE GENOMIC DNA]</scope>
    <source>
        <tissue evidence="1">Leaf</tissue>
    </source>
</reference>
<gene>
    <name evidence="1" type="ORF">HUJ06_003832</name>
</gene>
<evidence type="ECO:0000313" key="2">
    <source>
        <dbReference type="Proteomes" id="UP000607653"/>
    </source>
</evidence>
<dbReference type="Proteomes" id="UP000607653">
    <property type="component" value="Unassembled WGS sequence"/>
</dbReference>
<accession>A0A822ZKC1</accession>
<sequence>MGLVLLPYLQQTSTSGGLSFECCSGILLRKV</sequence>
<organism evidence="1 2">
    <name type="scientific">Nelumbo nucifera</name>
    <name type="common">Sacred lotus</name>
    <dbReference type="NCBI Taxonomy" id="4432"/>
    <lineage>
        <taxon>Eukaryota</taxon>
        <taxon>Viridiplantae</taxon>
        <taxon>Streptophyta</taxon>
        <taxon>Embryophyta</taxon>
        <taxon>Tracheophyta</taxon>
        <taxon>Spermatophyta</taxon>
        <taxon>Magnoliopsida</taxon>
        <taxon>Proteales</taxon>
        <taxon>Nelumbonaceae</taxon>
        <taxon>Nelumbo</taxon>
    </lineage>
</organism>
<name>A0A822ZKC1_NELNU</name>
<protein>
    <submittedName>
        <fullName evidence="1">Uncharacterized protein</fullName>
    </submittedName>
</protein>